<dbReference type="OrthoDB" id="9795306at2"/>
<dbReference type="PANTHER" id="PTHR33990:SF4">
    <property type="entry name" value="PHNB-LIKE DOMAIN-CONTAINING PROTEIN"/>
    <property type="match status" value="1"/>
</dbReference>
<accession>A0A1E5KTK3</accession>
<dbReference type="STRING" id="762845.BCR26_04890"/>
<dbReference type="SUPFAM" id="SSF54593">
    <property type="entry name" value="Glyoxalase/Bleomycin resistance protein/Dihydroxybiphenyl dioxygenase"/>
    <property type="match status" value="1"/>
</dbReference>
<name>A0A1E5KTK3_9ENTE</name>
<dbReference type="InterPro" id="IPR028973">
    <property type="entry name" value="PhnB-like"/>
</dbReference>
<dbReference type="AlphaFoldDB" id="A0A1E5KTK3"/>
<dbReference type="EMBL" id="MIEK01000056">
    <property type="protein sequence ID" value="OEH81186.1"/>
    <property type="molecule type" value="Genomic_DNA"/>
</dbReference>
<dbReference type="Gene3D" id="3.10.180.10">
    <property type="entry name" value="2,3-Dihydroxybiphenyl 1,2-Dioxygenase, domain 1"/>
    <property type="match status" value="1"/>
</dbReference>
<keyword evidence="3" id="KW-1185">Reference proteome</keyword>
<dbReference type="CDD" id="cd06588">
    <property type="entry name" value="PhnB_like"/>
    <property type="match status" value="1"/>
</dbReference>
<evidence type="ECO:0000313" key="3">
    <source>
        <dbReference type="Proteomes" id="UP000095256"/>
    </source>
</evidence>
<dbReference type="Pfam" id="PF06983">
    <property type="entry name" value="3-dmu-9_3-mt"/>
    <property type="match status" value="1"/>
</dbReference>
<dbReference type="PANTHER" id="PTHR33990">
    <property type="entry name" value="PROTEIN YJDN-RELATED"/>
    <property type="match status" value="1"/>
</dbReference>
<dbReference type="InterPro" id="IPR009725">
    <property type="entry name" value="3_dmu_93_MTrfase"/>
</dbReference>
<protein>
    <recommendedName>
        <fullName evidence="1">PhnB-like domain-containing protein</fullName>
    </recommendedName>
</protein>
<organism evidence="2 3">
    <name type="scientific">Enterococcus rivorum</name>
    <dbReference type="NCBI Taxonomy" id="762845"/>
    <lineage>
        <taxon>Bacteria</taxon>
        <taxon>Bacillati</taxon>
        <taxon>Bacillota</taxon>
        <taxon>Bacilli</taxon>
        <taxon>Lactobacillales</taxon>
        <taxon>Enterococcaceae</taxon>
        <taxon>Enterococcus</taxon>
    </lineage>
</organism>
<gene>
    <name evidence="2" type="ORF">BCR26_04890</name>
</gene>
<feature type="domain" description="PhnB-like" evidence="1">
    <location>
        <begin position="2"/>
        <end position="131"/>
    </location>
</feature>
<comment type="caution">
    <text evidence="2">The sequence shown here is derived from an EMBL/GenBank/DDBJ whole genome shotgun (WGS) entry which is preliminary data.</text>
</comment>
<dbReference type="Proteomes" id="UP000095256">
    <property type="component" value="Unassembled WGS sequence"/>
</dbReference>
<dbReference type="RefSeq" id="WP_069699774.1">
    <property type="nucleotide sequence ID" value="NZ_JAGGMA010000004.1"/>
</dbReference>
<sequence length="133" mass="15255">MKMTTFLTLPATSEKAMKFYETSFPKAQIKRITRYTENVPNASKEMIGKVLNGELEIQGQTIYFMDMMPEQAPQLSWAISIYTECATENELDTIFANLAKEGTVMMGPEPIMNLRKVAWVTDKFNVTWQLVWA</sequence>
<evidence type="ECO:0000259" key="1">
    <source>
        <dbReference type="Pfam" id="PF06983"/>
    </source>
</evidence>
<reference evidence="2 3" key="1">
    <citation type="submission" date="2016-09" db="EMBL/GenBank/DDBJ databases">
        <authorList>
            <person name="Capua I."/>
            <person name="De Benedictis P."/>
            <person name="Joannis T."/>
            <person name="Lombin L.H."/>
            <person name="Cattoli G."/>
        </authorList>
    </citation>
    <scope>NUCLEOTIDE SEQUENCE [LARGE SCALE GENOMIC DNA]</scope>
    <source>
        <strain evidence="2 3">LMG 25899</strain>
    </source>
</reference>
<dbReference type="InterPro" id="IPR029068">
    <property type="entry name" value="Glyas_Bleomycin-R_OHBP_Dase"/>
</dbReference>
<dbReference type="PIRSF" id="PIRSF021700">
    <property type="entry name" value="3_dmu_93_MTrfase"/>
    <property type="match status" value="1"/>
</dbReference>
<evidence type="ECO:0000313" key="2">
    <source>
        <dbReference type="EMBL" id="OEH81186.1"/>
    </source>
</evidence>
<proteinExistence type="predicted"/>